<accession>W9C428</accession>
<dbReference type="HOGENOM" id="CLU_074873_2_0_1"/>
<sequence>MPSKEPKLKLKQPDRSGPDPSVETLLDIAQIRNLSEAQRKRQAELDEENKEILVGRLGESFLWTISLTMLHFTFDVLVTHQYAEGIVWRNVIYRTLQASPGKLYKVFGSLRTFADSDSPLASLLCLSSTPRTFAPTSTTAYQGATLHTRHLLFRS</sequence>
<dbReference type="OrthoDB" id="5597489at2759"/>
<evidence type="ECO:0000256" key="1">
    <source>
        <dbReference type="SAM" id="MobiDB-lite"/>
    </source>
</evidence>
<feature type="region of interest" description="Disordered" evidence="1">
    <location>
        <begin position="1"/>
        <end position="22"/>
    </location>
</feature>
<evidence type="ECO:0000313" key="3">
    <source>
        <dbReference type="Proteomes" id="UP000019487"/>
    </source>
</evidence>
<dbReference type="PANTHER" id="PTHR37846:SF1">
    <property type="entry name" value="DEACETYLASE-LIKE PROTEIN"/>
    <property type="match status" value="1"/>
</dbReference>
<gene>
    <name evidence="2" type="ORF">SBOR_9152</name>
</gene>
<keyword evidence="3" id="KW-1185">Reference proteome</keyword>
<name>W9C428_SCLBF</name>
<feature type="compositionally biased region" description="Basic and acidic residues" evidence="1">
    <location>
        <begin position="1"/>
        <end position="17"/>
    </location>
</feature>
<dbReference type="PANTHER" id="PTHR37846">
    <property type="entry name" value="YALI0B21296P"/>
    <property type="match status" value="1"/>
</dbReference>
<dbReference type="Proteomes" id="UP000019487">
    <property type="component" value="Unassembled WGS sequence"/>
</dbReference>
<organism evidence="2 3">
    <name type="scientific">Sclerotinia borealis (strain F-4128)</name>
    <dbReference type="NCBI Taxonomy" id="1432307"/>
    <lineage>
        <taxon>Eukaryota</taxon>
        <taxon>Fungi</taxon>
        <taxon>Dikarya</taxon>
        <taxon>Ascomycota</taxon>
        <taxon>Pezizomycotina</taxon>
        <taxon>Leotiomycetes</taxon>
        <taxon>Helotiales</taxon>
        <taxon>Sclerotiniaceae</taxon>
        <taxon>Sclerotinia</taxon>
    </lineage>
</organism>
<dbReference type="AlphaFoldDB" id="W9C428"/>
<comment type="caution">
    <text evidence="2">The sequence shown here is derived from an EMBL/GenBank/DDBJ whole genome shotgun (WGS) entry which is preliminary data.</text>
</comment>
<dbReference type="STRING" id="1432307.W9C428"/>
<reference evidence="2 3" key="1">
    <citation type="journal article" date="2014" name="Genome Announc.">
        <title>Draft genome sequence of Sclerotinia borealis, a psychrophilic plant pathogenic fungus.</title>
        <authorList>
            <person name="Mardanov A.V."/>
            <person name="Beletsky A.V."/>
            <person name="Kadnikov V.V."/>
            <person name="Ignatov A.N."/>
            <person name="Ravin N.V."/>
        </authorList>
    </citation>
    <scope>NUCLEOTIDE SEQUENCE [LARGE SCALE GENOMIC DNA]</scope>
    <source>
        <strain evidence="3">F-4157</strain>
    </source>
</reference>
<evidence type="ECO:0008006" key="4">
    <source>
        <dbReference type="Google" id="ProtNLM"/>
    </source>
</evidence>
<proteinExistence type="predicted"/>
<dbReference type="EMBL" id="AYSA01000626">
    <property type="protein sequence ID" value="ESZ90458.1"/>
    <property type="molecule type" value="Genomic_DNA"/>
</dbReference>
<protein>
    <recommendedName>
        <fullName evidence="4">Deacetylase-like protein</fullName>
    </recommendedName>
</protein>
<evidence type="ECO:0000313" key="2">
    <source>
        <dbReference type="EMBL" id="ESZ90458.1"/>
    </source>
</evidence>